<dbReference type="Pfam" id="PF13860">
    <property type="entry name" value="FlgD_ig"/>
    <property type="match status" value="1"/>
</dbReference>
<feature type="chain" id="PRO_5032384030" evidence="7">
    <location>
        <begin position="25"/>
        <end position="559"/>
    </location>
</feature>
<keyword evidence="7" id="KW-0732">Signal</keyword>
<evidence type="ECO:0000259" key="8">
    <source>
        <dbReference type="Pfam" id="PF00082"/>
    </source>
</evidence>
<feature type="domain" description="Peptidase S8/S53" evidence="8">
    <location>
        <begin position="152"/>
        <end position="434"/>
    </location>
</feature>
<evidence type="ECO:0000313" key="11">
    <source>
        <dbReference type="Proteomes" id="UP000580839"/>
    </source>
</evidence>
<dbReference type="InterPro" id="IPR023828">
    <property type="entry name" value="Peptidase_S8_Ser-AS"/>
</dbReference>
<feature type="active site" description="Charge relay system" evidence="5">
    <location>
        <position position="159"/>
    </location>
</feature>
<dbReference type="PANTHER" id="PTHR43806">
    <property type="entry name" value="PEPTIDASE S8"/>
    <property type="match status" value="1"/>
</dbReference>
<organism evidence="10 11">
    <name type="scientific">Eiseniibacteriota bacterium</name>
    <dbReference type="NCBI Taxonomy" id="2212470"/>
    <lineage>
        <taxon>Bacteria</taxon>
        <taxon>Candidatus Eiseniibacteriota</taxon>
    </lineage>
</organism>
<dbReference type="InterPro" id="IPR023827">
    <property type="entry name" value="Peptidase_S8_Asp-AS"/>
</dbReference>
<dbReference type="InterPro" id="IPR000209">
    <property type="entry name" value="Peptidase_S8/S53_dom"/>
</dbReference>
<feature type="signal peptide" evidence="7">
    <location>
        <begin position="1"/>
        <end position="24"/>
    </location>
</feature>
<evidence type="ECO:0000256" key="1">
    <source>
        <dbReference type="ARBA" id="ARBA00011073"/>
    </source>
</evidence>
<keyword evidence="4 5" id="KW-0720">Serine protease</keyword>
<evidence type="ECO:0000256" key="2">
    <source>
        <dbReference type="ARBA" id="ARBA00022670"/>
    </source>
</evidence>
<evidence type="ECO:0000259" key="9">
    <source>
        <dbReference type="Pfam" id="PF13860"/>
    </source>
</evidence>
<name>A0A849SL98_UNCEI</name>
<reference evidence="10 11" key="1">
    <citation type="submission" date="2020-04" db="EMBL/GenBank/DDBJ databases">
        <title>Metagenomic profiling of ammonia- and methane-oxidizing microorganisms in a Dutch drinking water treatment plant.</title>
        <authorList>
            <person name="Poghosyan L."/>
            <person name="Leucker S."/>
        </authorList>
    </citation>
    <scope>NUCLEOTIDE SEQUENCE [LARGE SCALE GENOMIC DNA]</scope>
    <source>
        <strain evidence="10">S-RSF-IL-03</strain>
    </source>
</reference>
<feature type="domain" description="FlgD/Vpr Ig-like" evidence="9">
    <location>
        <begin position="480"/>
        <end position="544"/>
    </location>
</feature>
<dbReference type="EMBL" id="JABFRW010000057">
    <property type="protein sequence ID" value="NOT33617.1"/>
    <property type="molecule type" value="Genomic_DNA"/>
</dbReference>
<proteinExistence type="inferred from homology"/>
<dbReference type="SUPFAM" id="SSF52743">
    <property type="entry name" value="Subtilisin-like"/>
    <property type="match status" value="1"/>
</dbReference>
<dbReference type="InterPro" id="IPR022398">
    <property type="entry name" value="Peptidase_S8_His-AS"/>
</dbReference>
<evidence type="ECO:0000256" key="4">
    <source>
        <dbReference type="ARBA" id="ARBA00022825"/>
    </source>
</evidence>
<comment type="caution">
    <text evidence="10">The sequence shown here is derived from an EMBL/GenBank/DDBJ whole genome shotgun (WGS) entry which is preliminary data.</text>
</comment>
<dbReference type="PROSITE" id="PS00137">
    <property type="entry name" value="SUBTILASE_HIS"/>
    <property type="match status" value="1"/>
</dbReference>
<evidence type="ECO:0000256" key="6">
    <source>
        <dbReference type="RuleBase" id="RU003355"/>
    </source>
</evidence>
<dbReference type="InterPro" id="IPR015500">
    <property type="entry name" value="Peptidase_S8_subtilisin-rel"/>
</dbReference>
<dbReference type="PANTHER" id="PTHR43806:SF11">
    <property type="entry name" value="CEREVISIN-RELATED"/>
    <property type="match status" value="1"/>
</dbReference>
<accession>A0A849SL98</accession>
<dbReference type="Gene3D" id="2.60.40.4070">
    <property type="match status" value="1"/>
</dbReference>
<dbReference type="PRINTS" id="PR00723">
    <property type="entry name" value="SUBTILISIN"/>
</dbReference>
<dbReference type="GO" id="GO:0004252">
    <property type="term" value="F:serine-type endopeptidase activity"/>
    <property type="evidence" value="ECO:0007669"/>
    <property type="project" value="UniProtKB-UniRule"/>
</dbReference>
<dbReference type="AlphaFoldDB" id="A0A849SL98"/>
<dbReference type="GO" id="GO:0006508">
    <property type="term" value="P:proteolysis"/>
    <property type="evidence" value="ECO:0007669"/>
    <property type="project" value="UniProtKB-KW"/>
</dbReference>
<evidence type="ECO:0000313" key="10">
    <source>
        <dbReference type="EMBL" id="NOT33617.1"/>
    </source>
</evidence>
<keyword evidence="3 5" id="KW-0378">Hydrolase</keyword>
<dbReference type="Proteomes" id="UP000580839">
    <property type="component" value="Unassembled WGS sequence"/>
</dbReference>
<feature type="active site" description="Charge relay system" evidence="5">
    <location>
        <position position="224"/>
    </location>
</feature>
<gene>
    <name evidence="10" type="ORF">HOP12_05530</name>
</gene>
<feature type="active site" description="Charge relay system" evidence="5">
    <location>
        <position position="402"/>
    </location>
</feature>
<dbReference type="InterPro" id="IPR025965">
    <property type="entry name" value="FlgD/Vpr_Ig-like"/>
</dbReference>
<sequence>MNLRTSSLLAMFVAVSALALPAHAASLAFDSDRLIVIPRESRGGINASAAQAAQATQEFARLGLTRGRTLGGPWLGERRPYVLEAPAGVDLLAAAAALRATGAYAAVTPNYRIPLMVTLPNDPYLSDQWYINGGFADVDLPLAWDLEQGSASVTIAILDTGVDTDHPDLASKIRVNAAEIAGNLLDDDANGFVDDVKGWDFGTHDADARPEYTTDPSGIDVGFHGTFCAGIAAAANDNAIGIAGAGWNCRILPLKISHPENGITSEAVAEAFTYAIDNGANVLSLSFGGPGDPGVPEFFQALVDLARAADIVCVAAAGNEGVSTPTYPAACDGVLAVAATDEGNARASFSNWGSWVDIAAPGAGMWSSICQNYEFTELDQIFYLFLFFWDGKNPYMLGDGTSFACPLVAGACGLVRSRWPALSEAATRERLRLTGDVVAYDHPIGPRMNVFRAVSEPIVAVVPASLGGALALTQRSANPSRGELQLALRAPAGGPGEVAVFDAVGRRVRTLARGELAPGVTTLNWDGRDEAGRPAVAGIYWARASIAGVTASTKFVRLR</sequence>
<dbReference type="Gene3D" id="3.40.50.200">
    <property type="entry name" value="Peptidase S8/S53 domain"/>
    <property type="match status" value="1"/>
</dbReference>
<evidence type="ECO:0000256" key="7">
    <source>
        <dbReference type="SAM" id="SignalP"/>
    </source>
</evidence>
<dbReference type="PROSITE" id="PS00138">
    <property type="entry name" value="SUBTILASE_SER"/>
    <property type="match status" value="1"/>
</dbReference>
<protein>
    <submittedName>
        <fullName evidence="10">S8 family serine peptidase</fullName>
    </submittedName>
</protein>
<comment type="similarity">
    <text evidence="1 5 6">Belongs to the peptidase S8 family.</text>
</comment>
<evidence type="ECO:0000256" key="3">
    <source>
        <dbReference type="ARBA" id="ARBA00022801"/>
    </source>
</evidence>
<dbReference type="PROSITE" id="PS00136">
    <property type="entry name" value="SUBTILASE_ASP"/>
    <property type="match status" value="1"/>
</dbReference>
<dbReference type="Pfam" id="PF00082">
    <property type="entry name" value="Peptidase_S8"/>
    <property type="match status" value="1"/>
</dbReference>
<dbReference type="InterPro" id="IPR050131">
    <property type="entry name" value="Peptidase_S8_subtilisin-like"/>
</dbReference>
<keyword evidence="2 5" id="KW-0645">Protease</keyword>
<evidence type="ECO:0000256" key="5">
    <source>
        <dbReference type="PROSITE-ProRule" id="PRU01240"/>
    </source>
</evidence>
<dbReference type="InterPro" id="IPR036852">
    <property type="entry name" value="Peptidase_S8/S53_dom_sf"/>
</dbReference>
<dbReference type="PROSITE" id="PS51892">
    <property type="entry name" value="SUBTILASE"/>
    <property type="match status" value="1"/>
</dbReference>